<keyword evidence="1" id="KW-0812">Transmembrane</keyword>
<feature type="transmembrane region" description="Helical" evidence="1">
    <location>
        <begin position="446"/>
        <end position="465"/>
    </location>
</feature>
<protein>
    <submittedName>
        <fullName evidence="2">Uncharacterized protein</fullName>
    </submittedName>
</protein>
<feature type="transmembrane region" description="Helical" evidence="1">
    <location>
        <begin position="214"/>
        <end position="232"/>
    </location>
</feature>
<feature type="transmembrane region" description="Helical" evidence="1">
    <location>
        <begin position="303"/>
        <end position="320"/>
    </location>
</feature>
<dbReference type="OrthoDB" id="186957at2"/>
<keyword evidence="1" id="KW-1133">Transmembrane helix</keyword>
<feature type="transmembrane region" description="Helical" evidence="1">
    <location>
        <begin position="421"/>
        <end position="440"/>
    </location>
</feature>
<evidence type="ECO:0000313" key="3">
    <source>
        <dbReference type="Proteomes" id="UP000095228"/>
    </source>
</evidence>
<feature type="transmembrane region" description="Helical" evidence="1">
    <location>
        <begin position="388"/>
        <end position="409"/>
    </location>
</feature>
<dbReference type="STRING" id="1838286.Verru16b_00611"/>
<feature type="transmembrane region" description="Helical" evidence="1">
    <location>
        <begin position="166"/>
        <end position="185"/>
    </location>
</feature>
<feature type="transmembrane region" description="Helical" evidence="1">
    <location>
        <begin position="266"/>
        <end position="283"/>
    </location>
</feature>
<dbReference type="AlphaFoldDB" id="A0A1D8ARN9"/>
<evidence type="ECO:0000313" key="2">
    <source>
        <dbReference type="EMBL" id="AOS43564.1"/>
    </source>
</evidence>
<feature type="transmembrane region" description="Helical" evidence="1">
    <location>
        <begin position="332"/>
        <end position="350"/>
    </location>
</feature>
<keyword evidence="3" id="KW-1185">Reference proteome</keyword>
<accession>A0A1D8ARN9</accession>
<dbReference type="KEGG" id="obg:Verru16b_00611"/>
<sequence>MSPPASSSARAWLAVPLLAFGFLLWTQSAHRARVVHVTQAVPSEAVVQAASPTGYAGGIRNLVLPEQNQDSAHWIAQTQQMLATGEGRIRRIDYENAPFGREVAAASPYRWWLGLVARFDRSFSDRPAGQAVEYAALLADPWWHLLLLVAATGFTGWRFGLRAATLVSLGLAFLFPLAAGFPPGLPGDQGLALTCSLAGGLILLAGLRPTPGAARWFFAAGVAGGCGLWVSVSETVPVILGLAGGAVLAAWFTRRDPGAAPLPGHWLAWSLGGATSSLLFYLIEYAPDHLGSWQLRSNHPLYSLAWIGLGIAVFLVTGWLRGEIIPGRARLAGAIGVAVAALASLPWQMLRASDPGFLAVEAWTFRLTRLPGSPEAGSIWAWLSRDGFSAASAATLLPMLLVLPALWLLRRPDTNTAARAILAVTLGPVLVGLGFAAAHLGRWSNVDVLLLTLLVAVTVVVGNATRSPLTPGRWLAVVVLLLAPGAIPLWPPTKAPADVPLNEVEVSGLIARDLAHWLAKHVPSGQAVVLAPPNETVALHYYGGLRGIATLSWENQAGITAAVRLFSASSPQEALALVQNRGVTHLVLPSWDRTLDEFVRLGGGPADQAFLGSLRRWAQPGWLRPVAYRLPAVPGYEDQSVTIFAVVEEQEEVVALSRLAEYFVEMGRLDLAAQVSMTLQKIPADLGAGIACAHVAMARRDGAAVNAALARILPQLTAGADRWLPWDQRVSLAVVLATGGHADLARGQVQRCLTDADETRLRSASTGALYRLVVLARRFGLSFPDPRLRATALELLPPETRAQL</sequence>
<feature type="transmembrane region" description="Helical" evidence="1">
    <location>
        <begin position="238"/>
        <end position="254"/>
    </location>
</feature>
<evidence type="ECO:0000256" key="1">
    <source>
        <dbReference type="SAM" id="Phobius"/>
    </source>
</evidence>
<dbReference type="EMBL" id="CP016094">
    <property type="protein sequence ID" value="AOS43564.1"/>
    <property type="molecule type" value="Genomic_DNA"/>
</dbReference>
<dbReference type="RefSeq" id="WP_069960900.1">
    <property type="nucleotide sequence ID" value="NZ_CP016094.1"/>
</dbReference>
<proteinExistence type="predicted"/>
<feature type="transmembrane region" description="Helical" evidence="1">
    <location>
        <begin position="191"/>
        <end position="207"/>
    </location>
</feature>
<keyword evidence="1" id="KW-0472">Membrane</keyword>
<organism evidence="2 3">
    <name type="scientific">Lacunisphaera limnophila</name>
    <dbReference type="NCBI Taxonomy" id="1838286"/>
    <lineage>
        <taxon>Bacteria</taxon>
        <taxon>Pseudomonadati</taxon>
        <taxon>Verrucomicrobiota</taxon>
        <taxon>Opitutia</taxon>
        <taxon>Opitutales</taxon>
        <taxon>Opitutaceae</taxon>
        <taxon>Lacunisphaera</taxon>
    </lineage>
</organism>
<gene>
    <name evidence="2" type="ORF">Verru16b_00611</name>
</gene>
<name>A0A1D8ARN9_9BACT</name>
<reference evidence="2 3" key="1">
    <citation type="submission" date="2016-06" db="EMBL/GenBank/DDBJ databases">
        <title>Three novel species with peptidoglycan cell walls form the new genus Lacunisphaera gen. nov. in the family Opitutaceae of the verrucomicrobial subdivision 4.</title>
        <authorList>
            <person name="Rast P."/>
            <person name="Gloeckner I."/>
            <person name="Jogler M."/>
            <person name="Boedeker C."/>
            <person name="Jeske O."/>
            <person name="Wiegand S."/>
            <person name="Reinhardt R."/>
            <person name="Schumann P."/>
            <person name="Rohde M."/>
            <person name="Spring S."/>
            <person name="Gloeckner F.O."/>
            <person name="Jogler C."/>
        </authorList>
    </citation>
    <scope>NUCLEOTIDE SEQUENCE [LARGE SCALE GENOMIC DNA]</scope>
    <source>
        <strain evidence="2 3">IG16b</strain>
    </source>
</reference>
<feature type="transmembrane region" description="Helical" evidence="1">
    <location>
        <begin position="472"/>
        <end position="490"/>
    </location>
</feature>
<dbReference type="Proteomes" id="UP000095228">
    <property type="component" value="Chromosome"/>
</dbReference>